<gene>
    <name evidence="5" type="ORF">CTER_1149</name>
</gene>
<dbReference type="GO" id="GO:0046677">
    <property type="term" value="P:response to antibiotic"/>
    <property type="evidence" value="ECO:0007669"/>
    <property type="project" value="UniProtKB-KW"/>
</dbReference>
<dbReference type="InterPro" id="IPR003679">
    <property type="entry name" value="Amioglycoside_AcTrfase"/>
</dbReference>
<dbReference type="InterPro" id="IPR028345">
    <property type="entry name" value="Antibiotic_NAT-like"/>
</dbReference>
<evidence type="ECO:0000256" key="3">
    <source>
        <dbReference type="ARBA" id="ARBA00023315"/>
    </source>
</evidence>
<keyword evidence="2 4" id="KW-0808">Transferase</keyword>
<dbReference type="eggNOG" id="COG2746">
    <property type="taxonomic scope" value="Bacteria"/>
</dbReference>
<comment type="similarity">
    <text evidence="1 4">Belongs to the antibiotic N-acetyltransferase family.</text>
</comment>
<dbReference type="PANTHER" id="PTHR11104">
    <property type="entry name" value="AMINOGLYCOSIDE N3-ACETYLTRANSFERASE"/>
    <property type="match status" value="1"/>
</dbReference>
<reference evidence="5 6" key="1">
    <citation type="journal article" date="2013" name="Genome Announc.">
        <title>Draft Genome Sequence of the Cellulolytic, Mesophilic, Anaerobic Bacterium Clostridium termitidis Strain CT1112 (DSM 5398).</title>
        <authorList>
            <person name="Lal S."/>
            <person name="Ramachandran U."/>
            <person name="Zhang X."/>
            <person name="Munir R."/>
            <person name="Sparling R."/>
            <person name="Levin D.B."/>
        </authorList>
    </citation>
    <scope>NUCLEOTIDE SEQUENCE [LARGE SCALE GENOMIC DNA]</scope>
    <source>
        <strain evidence="5 6">CT1112</strain>
    </source>
</reference>
<evidence type="ECO:0000313" key="5">
    <source>
        <dbReference type="EMBL" id="EMS72862.1"/>
    </source>
</evidence>
<dbReference type="Proteomes" id="UP000014155">
    <property type="component" value="Unassembled WGS sequence"/>
</dbReference>
<dbReference type="EMBL" id="AORV01000025">
    <property type="protein sequence ID" value="EMS72862.1"/>
    <property type="molecule type" value="Genomic_DNA"/>
</dbReference>
<dbReference type="AlphaFoldDB" id="S0FLU5"/>
<dbReference type="SUPFAM" id="SSF110710">
    <property type="entry name" value="TTHA0583/YokD-like"/>
    <property type="match status" value="1"/>
</dbReference>
<keyword evidence="3 4" id="KW-0012">Acyltransferase</keyword>
<dbReference type="RefSeq" id="WP_004624596.1">
    <property type="nucleotide sequence ID" value="NZ_AORV01000025.1"/>
</dbReference>
<organism evidence="5 6">
    <name type="scientific">Ruminiclostridium cellobioparum subsp. termitidis CT1112</name>
    <dbReference type="NCBI Taxonomy" id="1195236"/>
    <lineage>
        <taxon>Bacteria</taxon>
        <taxon>Bacillati</taxon>
        <taxon>Bacillota</taxon>
        <taxon>Clostridia</taxon>
        <taxon>Eubacteriales</taxon>
        <taxon>Oscillospiraceae</taxon>
        <taxon>Ruminiclostridium</taxon>
    </lineage>
</organism>
<evidence type="ECO:0000256" key="1">
    <source>
        <dbReference type="ARBA" id="ARBA00006383"/>
    </source>
</evidence>
<proteinExistence type="inferred from homology"/>
<keyword evidence="6" id="KW-1185">Reference proteome</keyword>
<comment type="catalytic activity">
    <reaction evidence="4">
        <text>a 2-deoxystreptamine antibiotic + acetyl-CoA = an N(3)-acetyl-2-deoxystreptamine antibiotic + CoA + H(+)</text>
        <dbReference type="Rhea" id="RHEA:12665"/>
        <dbReference type="ChEBI" id="CHEBI:15378"/>
        <dbReference type="ChEBI" id="CHEBI:57287"/>
        <dbReference type="ChEBI" id="CHEBI:57288"/>
        <dbReference type="ChEBI" id="CHEBI:57921"/>
        <dbReference type="ChEBI" id="CHEBI:77452"/>
        <dbReference type="EC" id="2.3.1.81"/>
    </reaction>
</comment>
<sequence>MNNNSNSMTQNVLMRELTDLGVKRGDMLIVHSSLKSLGYVEGGALSVINSILDIIGAEGTLIVPTLTGKREDSSKCPPVFNVLETPCWTGIIPETVRKLKEAKRSLHPTHSVSAIGHEKDYVTCGHQFSGSPCDMRSPYFLNAINNGHILLIGVDQESNTSIHSCEELAQVPYHLQTDVTVAYVADYAGEKIRIENRLHNWEKPETDFNKLDALYLETGIMKMKQIGNAEVRYIDAGRMFTFTIDLLKKNKLFLIKA</sequence>
<evidence type="ECO:0000256" key="4">
    <source>
        <dbReference type="RuleBase" id="RU365031"/>
    </source>
</evidence>
<accession>S0FLU5</accession>
<comment type="caution">
    <text evidence="5">The sequence shown here is derived from an EMBL/GenBank/DDBJ whole genome shotgun (WGS) entry which is preliminary data.</text>
</comment>
<dbReference type="EC" id="2.3.1.-" evidence="4"/>
<dbReference type="GO" id="GO:0046353">
    <property type="term" value="F:aminoglycoside 3-N-acetyltransferase activity"/>
    <property type="evidence" value="ECO:0007669"/>
    <property type="project" value="UniProtKB-EC"/>
</dbReference>
<dbReference type="Pfam" id="PF02522">
    <property type="entry name" value="Antibiotic_NAT"/>
    <property type="match status" value="1"/>
</dbReference>
<dbReference type="PATRIC" id="fig|1195236.3.peg.1451"/>
<dbReference type="PANTHER" id="PTHR11104:SF0">
    <property type="entry name" value="SPBETA PROPHAGE-DERIVED AMINOGLYCOSIDE N(3')-ACETYLTRANSFERASE-LIKE PROTEIN YOKD"/>
    <property type="match status" value="1"/>
</dbReference>
<evidence type="ECO:0000313" key="6">
    <source>
        <dbReference type="Proteomes" id="UP000014155"/>
    </source>
</evidence>
<keyword evidence="4" id="KW-0046">Antibiotic resistance</keyword>
<dbReference type="STRING" id="1195236.CTER_1149"/>
<protein>
    <recommendedName>
        <fullName evidence="4">Aminoglycoside N(3)-acetyltransferase</fullName>
        <ecNumber evidence="4">2.3.1.-</ecNumber>
    </recommendedName>
</protein>
<name>S0FLU5_RUMCE</name>
<evidence type="ECO:0000256" key="2">
    <source>
        <dbReference type="ARBA" id="ARBA00022679"/>
    </source>
</evidence>